<proteinExistence type="predicted"/>
<dbReference type="Pfam" id="PF01883">
    <property type="entry name" value="FeS_assembly_P"/>
    <property type="match status" value="1"/>
</dbReference>
<protein>
    <recommendedName>
        <fullName evidence="1">MIP18 family-like domain-containing protein</fullName>
    </recommendedName>
</protein>
<comment type="caution">
    <text evidence="2">The sequence shown here is derived from an EMBL/GenBank/DDBJ whole genome shotgun (WGS) entry which is preliminary data.</text>
</comment>
<sequence>MATSARPTRATVTERLDRVDDPELDESIVELDYIHDLAIDESSVTVELVLPTAWCSPAFAWMMATGARDEIEDLSGVEECTVRLEDHMHEDEINRGVNEGLAFEDAFPDAEDGIADVRRTLDEKARMGRQYRAVEALTDAGIDPEQVVELRRADVSLDDEQALVSLADGGLVVPVPAEPMAEYLRKATAVGLVTDSTDRLFATPDGETIPTAEFEPVQRRARLAKTNATGQGSVCSALNEARNGVQGAD</sequence>
<organism evidence="2 3">
    <name type="scientific">Halococcus salifodinae DSM 8989</name>
    <dbReference type="NCBI Taxonomy" id="1227456"/>
    <lineage>
        <taxon>Archaea</taxon>
        <taxon>Methanobacteriati</taxon>
        <taxon>Methanobacteriota</taxon>
        <taxon>Stenosarchaea group</taxon>
        <taxon>Halobacteria</taxon>
        <taxon>Halobacteriales</taxon>
        <taxon>Halococcaceae</taxon>
        <taxon>Halococcus</taxon>
    </lineage>
</organism>
<dbReference type="SUPFAM" id="SSF117916">
    <property type="entry name" value="Fe-S cluster assembly (FSCA) domain-like"/>
    <property type="match status" value="1"/>
</dbReference>
<dbReference type="Gene3D" id="3.30.300.130">
    <property type="entry name" value="Fe-S cluster assembly (FSCA)"/>
    <property type="match status" value="1"/>
</dbReference>
<dbReference type="STRING" id="1227456.C450_15563"/>
<name>M0N0D8_9EURY</name>
<dbReference type="EMBL" id="AOME01000074">
    <property type="protein sequence ID" value="EMA50135.1"/>
    <property type="molecule type" value="Genomic_DNA"/>
</dbReference>
<dbReference type="RefSeq" id="WP_005044859.1">
    <property type="nucleotide sequence ID" value="NZ_AOME01000074.1"/>
</dbReference>
<dbReference type="PATRIC" id="fig|1227456.3.peg.3157"/>
<evidence type="ECO:0000259" key="1">
    <source>
        <dbReference type="Pfam" id="PF01883"/>
    </source>
</evidence>
<dbReference type="InterPro" id="IPR002744">
    <property type="entry name" value="MIP18-like"/>
</dbReference>
<accession>M0N0D8</accession>
<dbReference type="Proteomes" id="UP000011625">
    <property type="component" value="Unassembled WGS sequence"/>
</dbReference>
<reference evidence="2 3" key="1">
    <citation type="journal article" date="2014" name="PLoS Genet.">
        <title>Phylogenetically driven sequencing of extremely halophilic archaea reveals strategies for static and dynamic osmo-response.</title>
        <authorList>
            <person name="Becker E.A."/>
            <person name="Seitzer P.M."/>
            <person name="Tritt A."/>
            <person name="Larsen D."/>
            <person name="Krusor M."/>
            <person name="Yao A.I."/>
            <person name="Wu D."/>
            <person name="Madern D."/>
            <person name="Eisen J.A."/>
            <person name="Darling A.E."/>
            <person name="Facciotti M.T."/>
        </authorList>
    </citation>
    <scope>NUCLEOTIDE SEQUENCE [LARGE SCALE GENOMIC DNA]</scope>
    <source>
        <strain evidence="2 3">DSM 8989</strain>
    </source>
</reference>
<feature type="domain" description="MIP18 family-like" evidence="1">
    <location>
        <begin position="9"/>
        <end position="82"/>
    </location>
</feature>
<gene>
    <name evidence="2" type="ORF">C450_15563</name>
</gene>
<evidence type="ECO:0000313" key="3">
    <source>
        <dbReference type="Proteomes" id="UP000011625"/>
    </source>
</evidence>
<dbReference type="OrthoDB" id="37162at2157"/>
<dbReference type="InterPro" id="IPR034904">
    <property type="entry name" value="FSCA_dom_sf"/>
</dbReference>
<evidence type="ECO:0000313" key="2">
    <source>
        <dbReference type="EMBL" id="EMA50135.1"/>
    </source>
</evidence>
<keyword evidence="3" id="KW-1185">Reference proteome</keyword>
<dbReference type="AlphaFoldDB" id="M0N0D8"/>